<evidence type="ECO:0000256" key="6">
    <source>
        <dbReference type="ARBA" id="ARBA00038255"/>
    </source>
</evidence>
<name>A0ABN8LXS0_9CNID</name>
<evidence type="ECO:0000256" key="7">
    <source>
        <dbReference type="ARBA" id="ARBA00040154"/>
    </source>
</evidence>
<evidence type="ECO:0000256" key="8">
    <source>
        <dbReference type="PROSITE-ProRule" id="PRU00221"/>
    </source>
</evidence>
<evidence type="ECO:0000313" key="10">
    <source>
        <dbReference type="EMBL" id="CAH3020772.1"/>
    </source>
</evidence>
<feature type="region of interest" description="Disordered" evidence="9">
    <location>
        <begin position="335"/>
        <end position="354"/>
    </location>
</feature>
<organism evidence="10 11">
    <name type="scientific">Porites evermanni</name>
    <dbReference type="NCBI Taxonomy" id="104178"/>
    <lineage>
        <taxon>Eukaryota</taxon>
        <taxon>Metazoa</taxon>
        <taxon>Cnidaria</taxon>
        <taxon>Anthozoa</taxon>
        <taxon>Hexacorallia</taxon>
        <taxon>Scleractinia</taxon>
        <taxon>Fungiina</taxon>
        <taxon>Poritidae</taxon>
        <taxon>Porites</taxon>
    </lineage>
</organism>
<dbReference type="Gene3D" id="2.130.10.10">
    <property type="entry name" value="YVTN repeat-like/Quinoprotein amine dehydrogenase"/>
    <property type="match status" value="4"/>
</dbReference>
<reference evidence="10 11" key="1">
    <citation type="submission" date="2022-05" db="EMBL/GenBank/DDBJ databases">
        <authorList>
            <consortium name="Genoscope - CEA"/>
            <person name="William W."/>
        </authorList>
    </citation>
    <scope>NUCLEOTIDE SEQUENCE [LARGE SCALE GENOMIC DNA]</scope>
</reference>
<evidence type="ECO:0000256" key="2">
    <source>
        <dbReference type="ARBA" id="ARBA00022490"/>
    </source>
</evidence>
<dbReference type="InterPro" id="IPR001680">
    <property type="entry name" value="WD40_rpt"/>
</dbReference>
<keyword evidence="4" id="KW-0819">tRNA processing</keyword>
<keyword evidence="2" id="KW-0963">Cytoplasm</keyword>
<dbReference type="SUPFAM" id="SSF69322">
    <property type="entry name" value="Tricorn protease domain 2"/>
    <property type="match status" value="1"/>
</dbReference>
<sequence>MTINPDWEWEKNHLTSPVTSVAFLGADLIISGNGPFLYIHSVTKGILLINECLLTRSRIHGIRVEQKYDKLVMIFGQKAIRVVSLQESATQSGSYSVKAATDIQTFPDLIWDAHWLYSEEDLPKYIAIATAHNAVWRWDWESNTKQLIAECEEPCILYSAQFFGSHLDDLFLASGTVFNQILLWKVHGKKDEQNKTLVLHRLTGHEGVIFSINFNKAGTLLSSVSDDRSIRLWKIPNLKSLETNGCVEPFLVVYGHTARVWDAKLLETCFVSIGEDLVCNVWSYDGNIVKTHRGHTGRNIWSLAVNQSEDLIVTGGGDGSIRLWPLSSSDQYSRTTSTETCLPSDNTASRSQKTNKKDYPRYVSLLDLSNLLVMTNEGCLYKYSWSKKDNQIGKGDDSHTCSNTESITTKDQWKLLLKDPNYSSYSVLALSPSRKVIAFGNLQGNIKLQDTDFNHPCMELTAYSGKVHNLLWSSQNSGQYLFSCGPEGQMTWWNIKHVHSVPVFIVSPLRSFILPPSKQRWVTAIEIFPNPSTKRTSDNLNWTAESMLLVCGDRKGSLHLFDPRCSTSSEKPIAPSHSLPLIHGKAGVSHLSLHNSTIYSSGRDGVYRQLRVHNNKLEVIDTKKVFKGFDWLERLIFMANGQLLIAGFHAAYFVLLSVECNEILWRVKCGGAHRVWDLALKESDVSISGAVLSFIKDSMIYTHEIAFPSEVKKAVLKPGFHGREATCLRHIDSFVTRKGEICDVLATASEDTNIKLIISNRSSGLTSPFFTAHGHISGVKALSVTKRPLSQFQPSASKDKTSSLLLFSGGGRASLRCWRLNLSLIDVDTEGCHSDTITSPMVFLGEYSFSFSNHRRRRRKQDLASLSEIRFMSLTTLNAVEIINQSSSQDLIDKSQTLYFVMAACSDGFVRVFAFYEQQNKFFLLAQSQYLRRCVLTVNHVIDCLSGERPLVMMFAGDTAGRISCWDITTLLLSHIRECCTPINEQVETFGNVTESEASIECDVENLEVDRGNVINKSSEKNTFEASVSSENGDKSHTTSESVTSFSSEERLTTDSLKAAENAEQNGNFSSGKCSEVVFKEENLADFEADVNASSEMANCGRVEQRTEKTDSKNLANIQTLTGDEVSETDKKENAVVNVAFVVPQNQPCSTQLQDNPALDSAFKEQSDFSCLPLVQTFLPPPTHVFKCHQSGVNALSLTNINGEYLLVSGGDDSALYAAQFTLKLDSNDVTEVHVIREITESSAHTSSVTGVKTLRSGLIISSSVDQRLALWELANGDQVSPPLFAFRQLTVEVVDIADVQDLEVWGERDECVLAGVCGVGLQTFCLVGKE</sequence>
<comment type="similarity">
    <text evidence="6">Belongs to the WD repeat WDR6 family.</text>
</comment>
<dbReference type="PROSITE" id="PS00678">
    <property type="entry name" value="WD_REPEATS_1"/>
    <property type="match status" value="1"/>
</dbReference>
<dbReference type="Proteomes" id="UP001159427">
    <property type="component" value="Unassembled WGS sequence"/>
</dbReference>
<feature type="repeat" description="WD" evidence="8">
    <location>
        <begin position="202"/>
        <end position="243"/>
    </location>
</feature>
<dbReference type="InterPro" id="IPR051973">
    <property type="entry name" value="tRNA_Anticodon_Mtase-Reg"/>
</dbReference>
<protein>
    <recommendedName>
        <fullName evidence="7">tRNA (34-2'-O)-methyltransferase regulator WDR6</fullName>
    </recommendedName>
</protein>
<evidence type="ECO:0000313" key="11">
    <source>
        <dbReference type="Proteomes" id="UP001159427"/>
    </source>
</evidence>
<dbReference type="PANTHER" id="PTHR14344">
    <property type="entry name" value="WD REPEAT PROTEIN"/>
    <property type="match status" value="1"/>
</dbReference>
<evidence type="ECO:0000256" key="3">
    <source>
        <dbReference type="ARBA" id="ARBA00022574"/>
    </source>
</evidence>
<accession>A0ABN8LXS0</accession>
<feature type="repeat" description="WD" evidence="8">
    <location>
        <begin position="1242"/>
        <end position="1282"/>
    </location>
</feature>
<feature type="compositionally biased region" description="Polar residues" evidence="9">
    <location>
        <begin position="335"/>
        <end position="352"/>
    </location>
</feature>
<dbReference type="PROSITE" id="PS50082">
    <property type="entry name" value="WD_REPEATS_2"/>
    <property type="match status" value="3"/>
</dbReference>
<proteinExistence type="inferred from homology"/>
<dbReference type="SUPFAM" id="SSF50978">
    <property type="entry name" value="WD40 repeat-like"/>
    <property type="match status" value="3"/>
</dbReference>
<dbReference type="Pfam" id="PF00400">
    <property type="entry name" value="WD40"/>
    <property type="match status" value="3"/>
</dbReference>
<dbReference type="InterPro" id="IPR036322">
    <property type="entry name" value="WD40_repeat_dom_sf"/>
</dbReference>
<dbReference type="InterPro" id="IPR015943">
    <property type="entry name" value="WD40/YVTN_repeat-like_dom_sf"/>
</dbReference>
<gene>
    <name evidence="10" type="ORF">PEVE_00008518</name>
</gene>
<dbReference type="PANTHER" id="PTHR14344:SF3">
    <property type="entry name" value="WD REPEAT-CONTAINING PROTEIN 6"/>
    <property type="match status" value="1"/>
</dbReference>
<comment type="subcellular location">
    <subcellularLocation>
        <location evidence="1">Cytoplasm</location>
    </subcellularLocation>
</comment>
<keyword evidence="11" id="KW-1185">Reference proteome</keyword>
<dbReference type="InterPro" id="IPR019775">
    <property type="entry name" value="WD40_repeat_CS"/>
</dbReference>
<evidence type="ECO:0000256" key="1">
    <source>
        <dbReference type="ARBA" id="ARBA00004496"/>
    </source>
</evidence>
<feature type="region of interest" description="Disordered" evidence="9">
    <location>
        <begin position="1021"/>
        <end position="1053"/>
    </location>
</feature>
<evidence type="ECO:0000256" key="9">
    <source>
        <dbReference type="SAM" id="MobiDB-lite"/>
    </source>
</evidence>
<dbReference type="SMART" id="SM00320">
    <property type="entry name" value="WD40"/>
    <property type="match status" value="9"/>
</dbReference>
<keyword evidence="3 8" id="KW-0853">WD repeat</keyword>
<evidence type="ECO:0000256" key="4">
    <source>
        <dbReference type="ARBA" id="ARBA00022694"/>
    </source>
</evidence>
<evidence type="ECO:0000256" key="5">
    <source>
        <dbReference type="ARBA" id="ARBA00022737"/>
    </source>
</evidence>
<dbReference type="EMBL" id="CALNXI010000158">
    <property type="protein sequence ID" value="CAH3020772.1"/>
    <property type="molecule type" value="Genomic_DNA"/>
</dbReference>
<dbReference type="PROSITE" id="PS50294">
    <property type="entry name" value="WD_REPEATS_REGION"/>
    <property type="match status" value="1"/>
</dbReference>
<feature type="repeat" description="WD" evidence="8">
    <location>
        <begin position="300"/>
        <end position="334"/>
    </location>
</feature>
<keyword evidence="5" id="KW-0677">Repeat</keyword>
<comment type="caution">
    <text evidence="10">The sequence shown here is derived from an EMBL/GenBank/DDBJ whole genome shotgun (WGS) entry which is preliminary data.</text>
</comment>